<evidence type="ECO:0000313" key="4">
    <source>
        <dbReference type="WBParaSite" id="HPBE_0001631801-mRNA-1"/>
    </source>
</evidence>
<keyword evidence="3" id="KW-1185">Reference proteome</keyword>
<proteinExistence type="predicted"/>
<dbReference type="Proteomes" id="UP000050761">
    <property type="component" value="Unassembled WGS sequence"/>
</dbReference>
<sequence length="107" mass="12875">MDFSKVQNERSLRDPNPRPRVYEPGDVSKLALIQIDRLRCWTSIFCRQTAAEAVRPRFRRCKKSWTSSDCRRPLLRHFRTIDRRPSYRWTHELCTTNCRTSTSCERI</sequence>
<evidence type="ECO:0000313" key="3">
    <source>
        <dbReference type="Proteomes" id="UP000050761"/>
    </source>
</evidence>
<feature type="compositionally biased region" description="Basic and acidic residues" evidence="1">
    <location>
        <begin position="7"/>
        <end position="20"/>
    </location>
</feature>
<organism evidence="3 4">
    <name type="scientific">Heligmosomoides polygyrus</name>
    <name type="common">Parasitic roundworm</name>
    <dbReference type="NCBI Taxonomy" id="6339"/>
    <lineage>
        <taxon>Eukaryota</taxon>
        <taxon>Metazoa</taxon>
        <taxon>Ecdysozoa</taxon>
        <taxon>Nematoda</taxon>
        <taxon>Chromadorea</taxon>
        <taxon>Rhabditida</taxon>
        <taxon>Rhabditina</taxon>
        <taxon>Rhabditomorpha</taxon>
        <taxon>Strongyloidea</taxon>
        <taxon>Heligmosomidae</taxon>
        <taxon>Heligmosomoides</taxon>
    </lineage>
</organism>
<accession>A0A183G494</accession>
<reference evidence="4" key="2">
    <citation type="submission" date="2019-09" db="UniProtKB">
        <authorList>
            <consortium name="WormBaseParasite"/>
        </authorList>
    </citation>
    <scope>IDENTIFICATION</scope>
</reference>
<dbReference type="WBParaSite" id="HPBE_0001631801-mRNA-1">
    <property type="protein sequence ID" value="HPBE_0001631801-mRNA-1"/>
    <property type="gene ID" value="HPBE_0001631801"/>
</dbReference>
<evidence type="ECO:0000313" key="2">
    <source>
        <dbReference type="EMBL" id="VDP05542.1"/>
    </source>
</evidence>
<dbReference type="EMBL" id="UZAH01029349">
    <property type="protein sequence ID" value="VDP05542.1"/>
    <property type="molecule type" value="Genomic_DNA"/>
</dbReference>
<reference evidence="2 3" key="1">
    <citation type="submission" date="2018-11" db="EMBL/GenBank/DDBJ databases">
        <authorList>
            <consortium name="Pathogen Informatics"/>
        </authorList>
    </citation>
    <scope>NUCLEOTIDE SEQUENCE [LARGE SCALE GENOMIC DNA]</scope>
</reference>
<evidence type="ECO:0000256" key="1">
    <source>
        <dbReference type="SAM" id="MobiDB-lite"/>
    </source>
</evidence>
<gene>
    <name evidence="2" type="ORF">HPBE_LOCUS16317</name>
</gene>
<accession>A0A3P7ZXV4</accession>
<protein>
    <submittedName>
        <fullName evidence="2 4">Uncharacterized protein</fullName>
    </submittedName>
</protein>
<dbReference type="AlphaFoldDB" id="A0A183G494"/>
<feature type="region of interest" description="Disordered" evidence="1">
    <location>
        <begin position="1"/>
        <end position="20"/>
    </location>
</feature>
<name>A0A183G494_HELPZ</name>